<comment type="caution">
    <text evidence="10">The sequence shown here is derived from an EMBL/GenBank/DDBJ whole genome shotgun (WGS) entry which is preliminary data.</text>
</comment>
<feature type="transmembrane region" description="Helical" evidence="9">
    <location>
        <begin position="326"/>
        <end position="348"/>
    </location>
</feature>
<evidence type="ECO:0000256" key="5">
    <source>
        <dbReference type="ARBA" id="ARBA00022989"/>
    </source>
</evidence>
<protein>
    <recommendedName>
        <fullName evidence="8">MLO-like protein</fullName>
    </recommendedName>
</protein>
<comment type="similarity">
    <text evidence="2 8">Belongs to the MLO family.</text>
</comment>
<evidence type="ECO:0000256" key="1">
    <source>
        <dbReference type="ARBA" id="ARBA00004141"/>
    </source>
</evidence>
<dbReference type="GO" id="GO:0016020">
    <property type="term" value="C:membrane"/>
    <property type="evidence" value="ECO:0007669"/>
    <property type="project" value="UniProtKB-SubCell"/>
</dbReference>
<keyword evidence="3 8" id="KW-0812">Transmembrane</keyword>
<feature type="transmembrane region" description="Helical" evidence="9">
    <location>
        <begin position="62"/>
        <end position="79"/>
    </location>
</feature>
<dbReference type="PANTHER" id="PTHR31942">
    <property type="entry name" value="MLO-LIKE PROTEIN 1"/>
    <property type="match status" value="1"/>
</dbReference>
<organism evidence="10 11">
    <name type="scientific">Ilex paraguariensis</name>
    <name type="common">yerba mate</name>
    <dbReference type="NCBI Taxonomy" id="185542"/>
    <lineage>
        <taxon>Eukaryota</taxon>
        <taxon>Viridiplantae</taxon>
        <taxon>Streptophyta</taxon>
        <taxon>Embryophyta</taxon>
        <taxon>Tracheophyta</taxon>
        <taxon>Spermatophyta</taxon>
        <taxon>Magnoliopsida</taxon>
        <taxon>eudicotyledons</taxon>
        <taxon>Gunneridae</taxon>
        <taxon>Pentapetalae</taxon>
        <taxon>asterids</taxon>
        <taxon>campanulids</taxon>
        <taxon>Aquifoliales</taxon>
        <taxon>Aquifoliaceae</taxon>
        <taxon>Ilex</taxon>
    </lineage>
</organism>
<comment type="function">
    <text evidence="8">May be involved in modulation of pathogen defense and leaf cell death.</text>
</comment>
<dbReference type="AlphaFoldDB" id="A0ABC8T605"/>
<dbReference type="InterPro" id="IPR004326">
    <property type="entry name" value="Mlo"/>
</dbReference>
<keyword evidence="8" id="KW-0112">Calmodulin-binding</keyword>
<dbReference type="Proteomes" id="UP001642360">
    <property type="component" value="Unassembled WGS sequence"/>
</dbReference>
<evidence type="ECO:0000313" key="10">
    <source>
        <dbReference type="EMBL" id="CAK9164809.1"/>
    </source>
</evidence>
<evidence type="ECO:0000256" key="8">
    <source>
        <dbReference type="RuleBase" id="RU280816"/>
    </source>
</evidence>
<gene>
    <name evidence="8" type="primary">MLO</name>
    <name evidence="10" type="ORF">ILEXP_LOCUS33958</name>
</gene>
<comment type="domain">
    <text evidence="8">The C-terminus contains a calmodulin-binding domain, which binds calmodulin in a calcium-dependent fashion.</text>
</comment>
<evidence type="ECO:0000256" key="3">
    <source>
        <dbReference type="ARBA" id="ARBA00022692"/>
    </source>
</evidence>
<evidence type="ECO:0000256" key="7">
    <source>
        <dbReference type="ARBA" id="ARBA00023265"/>
    </source>
</evidence>
<feature type="transmembrane region" description="Helical" evidence="9">
    <location>
        <begin position="17"/>
        <end position="41"/>
    </location>
</feature>
<comment type="subcellular location">
    <subcellularLocation>
        <location evidence="1 8">Membrane</location>
        <topology evidence="1 8">Multi-pass membrane protein</topology>
    </subcellularLocation>
</comment>
<evidence type="ECO:0000256" key="6">
    <source>
        <dbReference type="ARBA" id="ARBA00023136"/>
    </source>
</evidence>
<keyword evidence="7 8" id="KW-0568">Pathogenesis-related protein</keyword>
<dbReference type="EMBL" id="CAUOFW020004280">
    <property type="protein sequence ID" value="CAK9164809.1"/>
    <property type="molecule type" value="Genomic_DNA"/>
</dbReference>
<dbReference type="GO" id="GO:0005516">
    <property type="term" value="F:calmodulin binding"/>
    <property type="evidence" value="ECO:0007669"/>
    <property type="project" value="UniProtKB-KW"/>
</dbReference>
<sequence length="425" mass="47787">MAAGDSSGSSLEYTPTWAFATLCFVIISISLSLVHSIHLLATWLKKRQKIALNDAVDKLKSGAIILMLLGFMSLLLAVTQESISKICVSKKIADIMLPCRKEITTTAQNNTVKDYEDFSVGVIKFSLLVGGSYNSSSWIRQRQLAITAIPLDSCSSKGKVSLMSQTGIHQLHIFIFVLAIMQIVYSVLTMALGGAKMRSWKAWEKETQTIEYQVANDPNRFRFTRQTTFGRRHMTICTESSVQLWMIADIMLPCRKEITTTAQNNTVKDYEDFSVGVIKFSLLVGGSYNSSSWIRQRQLAITAVPLDSCSSKGKVSLMSQTGIHQLHIFIFVLAIMQIVYSVLTMALGGAKMRSWKAWEKETQTIEYQVANDPNRFRFTRQTTFGRRHMTICTESSVQLWMVHVTRNRRPIMSHDGPTSHVETHG</sequence>
<evidence type="ECO:0000313" key="11">
    <source>
        <dbReference type="Proteomes" id="UP001642360"/>
    </source>
</evidence>
<reference evidence="10 11" key="1">
    <citation type="submission" date="2024-02" db="EMBL/GenBank/DDBJ databases">
        <authorList>
            <person name="Vignale AGUSTIN F."/>
            <person name="Sosa J E."/>
            <person name="Modenutti C."/>
        </authorList>
    </citation>
    <scope>NUCLEOTIDE SEQUENCE [LARGE SCALE GENOMIC DNA]</scope>
</reference>
<dbReference type="Pfam" id="PF03094">
    <property type="entry name" value="Mlo"/>
    <property type="match status" value="1"/>
</dbReference>
<proteinExistence type="inferred from homology"/>
<evidence type="ECO:0000256" key="4">
    <source>
        <dbReference type="ARBA" id="ARBA00022821"/>
    </source>
</evidence>
<evidence type="ECO:0000256" key="2">
    <source>
        <dbReference type="ARBA" id="ARBA00006574"/>
    </source>
</evidence>
<accession>A0ABC8T605</accession>
<keyword evidence="5 8" id="KW-1133">Transmembrane helix</keyword>
<dbReference type="GO" id="GO:0006952">
    <property type="term" value="P:defense response"/>
    <property type="evidence" value="ECO:0007669"/>
    <property type="project" value="UniProtKB-KW"/>
</dbReference>
<feature type="transmembrane region" description="Helical" evidence="9">
    <location>
        <begin position="171"/>
        <end position="195"/>
    </location>
</feature>
<keyword evidence="6 8" id="KW-0472">Membrane</keyword>
<keyword evidence="11" id="KW-1185">Reference proteome</keyword>
<evidence type="ECO:0000256" key="9">
    <source>
        <dbReference type="SAM" id="Phobius"/>
    </source>
</evidence>
<name>A0ABC8T605_9AQUA</name>
<keyword evidence="4 8" id="KW-0611">Plant defense</keyword>
<dbReference type="PANTHER" id="PTHR31942:SF59">
    <property type="entry name" value="MLO-LIKE PROTEIN"/>
    <property type="match status" value="1"/>
</dbReference>